<gene>
    <name evidence="2" type="ORF">scyTo_0002140</name>
</gene>
<dbReference type="Proteomes" id="UP000288216">
    <property type="component" value="Unassembled WGS sequence"/>
</dbReference>
<dbReference type="InterPro" id="IPR042792">
    <property type="entry name" value="MSANTD2"/>
</dbReference>
<sequence>MAGFANRRSICGDISGLDRRRYLTVRSYIRLIETACPTWLPLNIDSKDQMGDLPGFGLYAIGYNTRWNPRIRYYLTKLSGRGSKLVESFFTPGGKGHKVIAMKVEAKKWRNVFYKYVDMTVSEMECLQLLQRVIWMPLRRCTSEDVLSRITEESGLLALGYSGLNTEVRSDVSSLDATDNWADESGEDQAASPESDTERDSEFSGVNQVRYCYIEAVTTNIREQLMKLLQCPVNIIDDKHACADIHHFIWHPSSMDQSKLYCKWYPVKPEVLKQGCIQECLESALGYQLKYKKPGTCRTRYAK</sequence>
<dbReference type="AlphaFoldDB" id="A0A401PHY8"/>
<evidence type="ECO:0000313" key="3">
    <source>
        <dbReference type="Proteomes" id="UP000288216"/>
    </source>
</evidence>
<feature type="region of interest" description="Disordered" evidence="1">
    <location>
        <begin position="176"/>
        <end position="202"/>
    </location>
</feature>
<proteinExistence type="predicted"/>
<accession>A0A401PHY8</accession>
<dbReference type="PANTHER" id="PTHR46933:SF1">
    <property type="entry name" value="MYB_SANT-LIKE DNA-BINDING DOMAIN-CONTAINING PROTEIN 2"/>
    <property type="match status" value="1"/>
</dbReference>
<name>A0A401PHY8_SCYTO</name>
<reference evidence="2 3" key="1">
    <citation type="journal article" date="2018" name="Nat. Ecol. Evol.">
        <title>Shark genomes provide insights into elasmobranch evolution and the origin of vertebrates.</title>
        <authorList>
            <person name="Hara Y"/>
            <person name="Yamaguchi K"/>
            <person name="Onimaru K"/>
            <person name="Kadota M"/>
            <person name="Koyanagi M"/>
            <person name="Keeley SD"/>
            <person name="Tatsumi K"/>
            <person name="Tanaka K"/>
            <person name="Motone F"/>
            <person name="Kageyama Y"/>
            <person name="Nozu R"/>
            <person name="Adachi N"/>
            <person name="Nishimura O"/>
            <person name="Nakagawa R"/>
            <person name="Tanegashima C"/>
            <person name="Kiyatake I"/>
            <person name="Matsumoto R"/>
            <person name="Murakumo K"/>
            <person name="Nishida K"/>
            <person name="Terakita A"/>
            <person name="Kuratani S"/>
            <person name="Sato K"/>
            <person name="Hyodo S Kuraku.S."/>
        </authorList>
    </citation>
    <scope>NUCLEOTIDE SEQUENCE [LARGE SCALE GENOMIC DNA]</scope>
</reference>
<organism evidence="2 3">
    <name type="scientific">Scyliorhinus torazame</name>
    <name type="common">Cloudy catshark</name>
    <name type="synonym">Catulus torazame</name>
    <dbReference type="NCBI Taxonomy" id="75743"/>
    <lineage>
        <taxon>Eukaryota</taxon>
        <taxon>Metazoa</taxon>
        <taxon>Chordata</taxon>
        <taxon>Craniata</taxon>
        <taxon>Vertebrata</taxon>
        <taxon>Chondrichthyes</taxon>
        <taxon>Elasmobranchii</taxon>
        <taxon>Galeomorphii</taxon>
        <taxon>Galeoidea</taxon>
        <taxon>Carcharhiniformes</taxon>
        <taxon>Scyliorhinidae</taxon>
        <taxon>Scyliorhinus</taxon>
    </lineage>
</organism>
<keyword evidence="3" id="KW-1185">Reference proteome</keyword>
<dbReference type="OrthoDB" id="9922822at2759"/>
<dbReference type="EMBL" id="BFAA01000517">
    <property type="protein sequence ID" value="GCB72708.1"/>
    <property type="molecule type" value="Genomic_DNA"/>
</dbReference>
<dbReference type="OMA" id="DIHHFIW"/>
<evidence type="ECO:0000256" key="1">
    <source>
        <dbReference type="SAM" id="MobiDB-lite"/>
    </source>
</evidence>
<dbReference type="PANTHER" id="PTHR46933">
    <property type="entry name" value="MYB/SANT-LIKE DNA-BINDING DOMAIN-CONTAINING PROTEIN 2"/>
    <property type="match status" value="1"/>
</dbReference>
<evidence type="ECO:0000313" key="2">
    <source>
        <dbReference type="EMBL" id="GCB72708.1"/>
    </source>
</evidence>
<protein>
    <submittedName>
        <fullName evidence="2">Uncharacterized protein</fullName>
    </submittedName>
</protein>
<comment type="caution">
    <text evidence="2">The sequence shown here is derived from an EMBL/GenBank/DDBJ whole genome shotgun (WGS) entry which is preliminary data.</text>
</comment>